<dbReference type="Proteomes" id="UP000249557">
    <property type="component" value="Unassembled WGS sequence"/>
</dbReference>
<organism evidence="1 2">
    <name type="scientific">Micavibrio aeruginosavorus</name>
    <dbReference type="NCBI Taxonomy" id="349221"/>
    <lineage>
        <taxon>Bacteria</taxon>
        <taxon>Pseudomonadati</taxon>
        <taxon>Bdellovibrionota</taxon>
        <taxon>Bdellovibrionia</taxon>
        <taxon>Bdellovibrionales</taxon>
        <taxon>Pseudobdellovibrionaceae</taxon>
        <taxon>Micavibrio</taxon>
    </lineage>
</organism>
<evidence type="ECO:0000313" key="1">
    <source>
        <dbReference type="EMBL" id="PZO87739.1"/>
    </source>
</evidence>
<name>A0A2W5A5M3_9BACT</name>
<sequence>MLTTALLVITALPAMAQRDDYAPEFSGPRARIDNNLDRLRTQNELTRQSVQQRREVLKLRSNDINADRQMQQRSLKAQGEMIRRQEELRRTIDNYYNE</sequence>
<proteinExistence type="predicted"/>
<comment type="caution">
    <text evidence="1">The sequence shown here is derived from an EMBL/GenBank/DDBJ whole genome shotgun (WGS) entry which is preliminary data.</text>
</comment>
<dbReference type="AlphaFoldDB" id="A0A2W5A5M3"/>
<dbReference type="EMBL" id="QFNK01000043">
    <property type="protein sequence ID" value="PZO87739.1"/>
    <property type="molecule type" value="Genomic_DNA"/>
</dbReference>
<accession>A0A2W5A5M3</accession>
<protein>
    <submittedName>
        <fullName evidence="1">Uncharacterized protein</fullName>
    </submittedName>
</protein>
<evidence type="ECO:0000313" key="2">
    <source>
        <dbReference type="Proteomes" id="UP000249557"/>
    </source>
</evidence>
<gene>
    <name evidence="1" type="ORF">DI626_03305</name>
</gene>
<reference evidence="1 2" key="1">
    <citation type="submission" date="2017-08" db="EMBL/GenBank/DDBJ databases">
        <title>Infants hospitalized years apart are colonized by the same room-sourced microbial strains.</title>
        <authorList>
            <person name="Brooks B."/>
            <person name="Olm M.R."/>
            <person name="Firek B.A."/>
            <person name="Baker R."/>
            <person name="Thomas B.C."/>
            <person name="Morowitz M.J."/>
            <person name="Banfield J.F."/>
        </authorList>
    </citation>
    <scope>NUCLEOTIDE SEQUENCE [LARGE SCALE GENOMIC DNA]</scope>
    <source>
        <strain evidence="1">S2_018_000_R2_104</strain>
    </source>
</reference>